<name>A0ACC2IF07_9PLEO</name>
<dbReference type="Proteomes" id="UP001153331">
    <property type="component" value="Unassembled WGS sequence"/>
</dbReference>
<dbReference type="EMBL" id="JAPHNI010000232">
    <property type="protein sequence ID" value="KAJ8113755.1"/>
    <property type="molecule type" value="Genomic_DNA"/>
</dbReference>
<comment type="caution">
    <text evidence="1">The sequence shown here is derived from an EMBL/GenBank/DDBJ whole genome shotgun (WGS) entry which is preliminary data.</text>
</comment>
<proteinExistence type="predicted"/>
<gene>
    <name evidence="1" type="ORF">OPT61_g4184</name>
</gene>
<reference evidence="1" key="1">
    <citation type="submission" date="2022-11" db="EMBL/GenBank/DDBJ databases">
        <title>Genome Sequence of Boeremia exigua.</title>
        <authorList>
            <person name="Buettner E."/>
        </authorList>
    </citation>
    <scope>NUCLEOTIDE SEQUENCE</scope>
    <source>
        <strain evidence="1">CU02</strain>
    </source>
</reference>
<accession>A0ACC2IF07</accession>
<organism evidence="1 2">
    <name type="scientific">Boeremia exigua</name>
    <dbReference type="NCBI Taxonomy" id="749465"/>
    <lineage>
        <taxon>Eukaryota</taxon>
        <taxon>Fungi</taxon>
        <taxon>Dikarya</taxon>
        <taxon>Ascomycota</taxon>
        <taxon>Pezizomycotina</taxon>
        <taxon>Dothideomycetes</taxon>
        <taxon>Pleosporomycetidae</taxon>
        <taxon>Pleosporales</taxon>
        <taxon>Pleosporineae</taxon>
        <taxon>Didymellaceae</taxon>
        <taxon>Boeremia</taxon>
    </lineage>
</organism>
<keyword evidence="2" id="KW-1185">Reference proteome</keyword>
<protein>
    <submittedName>
        <fullName evidence="1">Uncharacterized protein</fullName>
    </submittedName>
</protein>
<sequence length="724" mass="80143">MFAIWESSTGDDGDVFARHTVVHPAFQESLPISSDICEQLFDAFLGSELFVEWLQCEDQWQLHIVGGPGAGKTTFAALVAKRLRESISMSEEQTAHLATIFIDDHRIENELAFLEDILDSIYNQVTPRGSTLDDATNMAYSEYRKCLHTGRRAAKRIEAVAKALRRRITDLAAGGDAVLIIDHLDQCSPALRELVEQHLSTLQDDGMKILVTSRLPKHEPKASIGAAPTASKRTYVLVARKNKAFASNGEFDLIAVITTSPLTQGSSGSTDIWKAPEYYNLILDGIPGDAMAEYLTWDLEREHGDLGFMTLEDPSEPPLSTFGLAFRDTMGGTKGSEWIRKIVRYVDGSILQAKLALDRIHSSPSPTAVDLVPKRIPRNVQAQFNTAIETIEQQSADRNSVALRAIAAVGQKGDAIQGLSLSRLANLLQERHRRPRTSTMPPRSPEDVLNSANGYLTLIAPRFRGQEYTIAACHRLFWMFVNDEYNEDLIMAYAQLPTSKIPKSFTFQSPLPRHLSTFQTSPPNSRRESSDSMRGQDMFSYGALVASPPPEELSLGIRVDKTSCEAFARGECQRGDRCNLNHHPNAPALQHTPAMNFNTYHLRDGTEVKTPYNSTQSAVVPAAPGTPKLRDTVGDSSASPFLPSRPPSPTQAARKTIERSPIGRSPEALPQQPSRPQAVDPCDIDVGGKVRRPDDDSDNENEQPRRRRRRSSSSDSESEEKMKD</sequence>
<evidence type="ECO:0000313" key="2">
    <source>
        <dbReference type="Proteomes" id="UP001153331"/>
    </source>
</evidence>
<evidence type="ECO:0000313" key="1">
    <source>
        <dbReference type="EMBL" id="KAJ8113755.1"/>
    </source>
</evidence>